<dbReference type="AlphaFoldDB" id="A0A0H3ZMG7"/>
<proteinExistence type="predicted"/>
<name>A0A0H3ZMG7_VIBSP</name>
<dbReference type="EMBL" id="KP795538">
    <property type="protein sequence ID" value="AKN37463.1"/>
    <property type="molecule type" value="Genomic_DNA"/>
</dbReference>
<sequence>MSLNLKYYQAIDQTISNASPLFIIHLTKAKPIGLHKKEMSFW</sequence>
<organism evidence="1">
    <name type="scientific">Vibrio splendidus</name>
    <dbReference type="NCBI Taxonomy" id="29497"/>
    <lineage>
        <taxon>Bacteria</taxon>
        <taxon>Pseudomonadati</taxon>
        <taxon>Pseudomonadota</taxon>
        <taxon>Gammaproteobacteria</taxon>
        <taxon>Vibrionales</taxon>
        <taxon>Vibrionaceae</taxon>
        <taxon>Vibrio</taxon>
    </lineage>
</organism>
<protein>
    <submittedName>
        <fullName evidence="1">Uncharacterized protein</fullName>
    </submittedName>
</protein>
<evidence type="ECO:0000313" key="1">
    <source>
        <dbReference type="EMBL" id="AKN37463.1"/>
    </source>
</evidence>
<accession>A0A0H3ZMG7</accession>
<reference evidence="1" key="1">
    <citation type="journal article" date="2015" name="MBio">
        <title>Eco-Evolutionary Dynamics of Episomes among Ecologically Cohesive Bacterial Populations.</title>
        <authorList>
            <person name="Xue H."/>
            <person name="Cordero O.X."/>
            <person name="Camas F.M."/>
            <person name="Trimble W."/>
            <person name="Meyer F."/>
            <person name="Guglielmini J."/>
            <person name="Rocha E.P."/>
            <person name="Polz M.F."/>
        </authorList>
    </citation>
    <scope>NUCLEOTIDE SEQUENCE</scope>
    <source>
        <strain evidence="1">5S_214</strain>
    </source>
</reference>